<gene>
    <name evidence="1" type="ORF">DEM34_05005</name>
</gene>
<proteinExistence type="predicted"/>
<dbReference type="RefSeq" id="WP_109676904.1">
    <property type="nucleotide sequence ID" value="NZ_CP086615.1"/>
</dbReference>
<dbReference type="EMBL" id="QFFI01000006">
    <property type="protein sequence ID" value="PWG64249.1"/>
    <property type="molecule type" value="Genomic_DNA"/>
</dbReference>
<comment type="caution">
    <text evidence="1">The sequence shown here is derived from an EMBL/GenBank/DDBJ whole genome shotgun (WGS) entry which is preliminary data.</text>
</comment>
<protein>
    <recommendedName>
        <fullName evidence="3">Aminoglycoside phosphotransferase domain-containing protein</fullName>
    </recommendedName>
</protein>
<keyword evidence="2" id="KW-1185">Reference proteome</keyword>
<dbReference type="AlphaFoldDB" id="A0A2U2N5L3"/>
<accession>A0A2U2N5L3</accession>
<sequence>MSTDERKPSSTIPTAERVAFLRDPNSYPGDVRHVETRETRMSWVFLTRERVYKLKKPIRDRWLDLTTPEARERNAREEVRLNRRLAPDVYIGTARLTVGAGGELAIDGAGESIDWLVVMRRLPDERMLDRLIIENRVHPEEIETLASRLMAFYRDCAPAALTVDEHLALFREQQRLNRDVLAHPRVAPELDRAAAALDTMDRFLTDETDLLATRVHGGHIVEGHGDLRAEHVCLEPTPVVIDCLEFNRALRLVDPFDEITDLALECRRLGAHWIGTLLLDRCVAALGERPPGRLLDFYTVMRACLRARLAIRHLLEPDPRTPERWLPLAREYLAVADTACLRLRAPRADRPATR</sequence>
<name>A0A2U2N5L3_9GAMM</name>
<dbReference type="SUPFAM" id="SSF56112">
    <property type="entry name" value="Protein kinase-like (PK-like)"/>
    <property type="match status" value="1"/>
</dbReference>
<organism evidence="1 2">
    <name type="scientific">Sediminicurvatus halobius</name>
    <dbReference type="NCBI Taxonomy" id="2182432"/>
    <lineage>
        <taxon>Bacteria</taxon>
        <taxon>Pseudomonadati</taxon>
        <taxon>Pseudomonadota</taxon>
        <taxon>Gammaproteobacteria</taxon>
        <taxon>Chromatiales</taxon>
        <taxon>Ectothiorhodospiraceae</taxon>
        <taxon>Sediminicurvatus</taxon>
    </lineage>
</organism>
<dbReference type="InterPro" id="IPR052732">
    <property type="entry name" value="Cell-binding_unc_protein"/>
</dbReference>
<dbReference type="OrthoDB" id="9810277at2"/>
<evidence type="ECO:0000313" key="1">
    <source>
        <dbReference type="EMBL" id="PWG64249.1"/>
    </source>
</evidence>
<evidence type="ECO:0000313" key="2">
    <source>
        <dbReference type="Proteomes" id="UP000245474"/>
    </source>
</evidence>
<dbReference type="InterPro" id="IPR011009">
    <property type="entry name" value="Kinase-like_dom_sf"/>
</dbReference>
<dbReference type="PANTHER" id="PTHR43883:SF1">
    <property type="entry name" value="GLUCONOKINASE"/>
    <property type="match status" value="1"/>
</dbReference>
<dbReference type="PANTHER" id="PTHR43883">
    <property type="entry name" value="SLR0207 PROTEIN"/>
    <property type="match status" value="1"/>
</dbReference>
<reference evidence="1 2" key="1">
    <citation type="submission" date="2018-05" db="EMBL/GenBank/DDBJ databases">
        <title>Spiribacter halobius sp. nov., a moderately halophilic bacterium isolated from marine solar saltern.</title>
        <authorList>
            <person name="Zheng W.-S."/>
            <person name="Lu D.-C."/>
            <person name="Du Z.-J."/>
        </authorList>
    </citation>
    <scope>NUCLEOTIDE SEQUENCE [LARGE SCALE GENOMIC DNA]</scope>
    <source>
        <strain evidence="1 2">E85</strain>
    </source>
</reference>
<evidence type="ECO:0008006" key="3">
    <source>
        <dbReference type="Google" id="ProtNLM"/>
    </source>
</evidence>
<dbReference type="Proteomes" id="UP000245474">
    <property type="component" value="Unassembled WGS sequence"/>
</dbReference>